<dbReference type="Pfam" id="PF00643">
    <property type="entry name" value="zf-B_box"/>
    <property type="match status" value="1"/>
</dbReference>
<dbReference type="InterPro" id="IPR000315">
    <property type="entry name" value="Znf_B-box"/>
</dbReference>
<dbReference type="SMART" id="SM00184">
    <property type="entry name" value="RING"/>
    <property type="match status" value="1"/>
</dbReference>
<name>A0AAV6T3T2_SOLSE</name>
<evidence type="ECO:0000259" key="6">
    <source>
        <dbReference type="PROSITE" id="PS50119"/>
    </source>
</evidence>
<dbReference type="PROSITE" id="PS00518">
    <property type="entry name" value="ZF_RING_1"/>
    <property type="match status" value="1"/>
</dbReference>
<evidence type="ECO:0000313" key="8">
    <source>
        <dbReference type="Proteomes" id="UP000693946"/>
    </source>
</evidence>
<feature type="domain" description="B box-type" evidence="6">
    <location>
        <begin position="143"/>
        <end position="195"/>
    </location>
</feature>
<gene>
    <name evidence="7" type="ORF">JOB18_006300</name>
</gene>
<dbReference type="Proteomes" id="UP000693946">
    <property type="component" value="Linkage Group LG1"/>
</dbReference>
<dbReference type="InterPro" id="IPR027370">
    <property type="entry name" value="Znf-RING_euk"/>
</dbReference>
<dbReference type="EMBL" id="JAGKHQ010000001">
    <property type="protein sequence ID" value="KAG7524049.1"/>
    <property type="molecule type" value="Genomic_DNA"/>
</dbReference>
<keyword evidence="3" id="KW-0862">Zinc</keyword>
<organism evidence="7 8">
    <name type="scientific">Solea senegalensis</name>
    <name type="common">Senegalese sole</name>
    <dbReference type="NCBI Taxonomy" id="28829"/>
    <lineage>
        <taxon>Eukaryota</taxon>
        <taxon>Metazoa</taxon>
        <taxon>Chordata</taxon>
        <taxon>Craniata</taxon>
        <taxon>Vertebrata</taxon>
        <taxon>Euteleostomi</taxon>
        <taxon>Actinopterygii</taxon>
        <taxon>Neopterygii</taxon>
        <taxon>Teleostei</taxon>
        <taxon>Neoteleostei</taxon>
        <taxon>Acanthomorphata</taxon>
        <taxon>Carangaria</taxon>
        <taxon>Pleuronectiformes</taxon>
        <taxon>Pleuronectoidei</taxon>
        <taxon>Soleidae</taxon>
        <taxon>Solea</taxon>
    </lineage>
</organism>
<evidence type="ECO:0000256" key="2">
    <source>
        <dbReference type="ARBA" id="ARBA00022771"/>
    </source>
</evidence>
<protein>
    <submittedName>
        <fullName evidence="7">E3 ubiquitin/ISG15 ligase TRIM25-like isoform X1</fullName>
    </submittedName>
</protein>
<dbReference type="PANTHER" id="PTHR25465:SF73">
    <property type="entry name" value="E3 UBIQUITIN_ISG15 LIGASE TRIM25 ISOFORM X1"/>
    <property type="match status" value="1"/>
</dbReference>
<evidence type="ECO:0000313" key="7">
    <source>
        <dbReference type="EMBL" id="KAG7524049.1"/>
    </source>
</evidence>
<keyword evidence="2 4" id="KW-0863">Zinc-finger</keyword>
<dbReference type="PROSITE" id="PS50089">
    <property type="entry name" value="ZF_RING_2"/>
    <property type="match status" value="1"/>
</dbReference>
<keyword evidence="7" id="KW-0436">Ligase</keyword>
<keyword evidence="1" id="KW-0479">Metal-binding</keyword>
<dbReference type="InterPro" id="IPR017907">
    <property type="entry name" value="Znf_RING_CS"/>
</dbReference>
<evidence type="ECO:0000256" key="1">
    <source>
        <dbReference type="ARBA" id="ARBA00022723"/>
    </source>
</evidence>
<dbReference type="PROSITE" id="PS50119">
    <property type="entry name" value="ZF_BBOX"/>
    <property type="match status" value="1"/>
</dbReference>
<evidence type="ECO:0000259" key="5">
    <source>
        <dbReference type="PROSITE" id="PS50089"/>
    </source>
</evidence>
<dbReference type="PANTHER" id="PTHR25465">
    <property type="entry name" value="B-BOX DOMAIN CONTAINING"/>
    <property type="match status" value="1"/>
</dbReference>
<feature type="domain" description="RING-type" evidence="5">
    <location>
        <begin position="15"/>
        <end position="57"/>
    </location>
</feature>
<dbReference type="AlphaFoldDB" id="A0AAV6T3T2"/>
<reference evidence="7" key="2">
    <citation type="submission" date="2021-03" db="EMBL/GenBank/DDBJ databases">
        <authorList>
            <person name="Guerrero-Cozar I."/>
            <person name="Gomez-Garrido J."/>
            <person name="Berbel C."/>
            <person name="Martinez-Blanch J.F."/>
            <person name="Alioto T."/>
            <person name="Claros M.G."/>
            <person name="Gagnaire P.A."/>
            <person name="Manchado M."/>
        </authorList>
    </citation>
    <scope>NUCLEOTIDE SEQUENCE</scope>
    <source>
        <strain evidence="7">Sse05_10M</strain>
        <tissue evidence="7">Blood</tissue>
    </source>
</reference>
<dbReference type="GO" id="GO:0016874">
    <property type="term" value="F:ligase activity"/>
    <property type="evidence" value="ECO:0007669"/>
    <property type="project" value="UniProtKB-KW"/>
</dbReference>
<dbReference type="Pfam" id="PF13445">
    <property type="entry name" value="zf-RING_UBOX"/>
    <property type="match status" value="1"/>
</dbReference>
<dbReference type="GO" id="GO:0008270">
    <property type="term" value="F:zinc ion binding"/>
    <property type="evidence" value="ECO:0007669"/>
    <property type="project" value="UniProtKB-KW"/>
</dbReference>
<comment type="caution">
    <text evidence="7">The sequence shown here is derived from an EMBL/GenBank/DDBJ whole genome shotgun (WGS) entry which is preliminary data.</text>
</comment>
<evidence type="ECO:0000256" key="3">
    <source>
        <dbReference type="ARBA" id="ARBA00022833"/>
    </source>
</evidence>
<proteinExistence type="predicted"/>
<keyword evidence="8" id="KW-1185">Reference proteome</keyword>
<evidence type="ECO:0000256" key="4">
    <source>
        <dbReference type="PROSITE-ProRule" id="PRU00024"/>
    </source>
</evidence>
<dbReference type="InterPro" id="IPR051051">
    <property type="entry name" value="E3_ubiq-ligase_TRIM/RNF"/>
</dbReference>
<dbReference type="EMBL" id="JAGKHQ010000001">
    <property type="protein sequence ID" value="KAG7524050.1"/>
    <property type="molecule type" value="Genomic_DNA"/>
</dbReference>
<reference evidence="7 8" key="1">
    <citation type="journal article" date="2021" name="Sci. Rep.">
        <title>Chromosome anchoring in Senegalese sole (Solea senegalensis) reveals sex-associated markers and genome rearrangements in flatfish.</title>
        <authorList>
            <person name="Guerrero-Cozar I."/>
            <person name="Gomez-Garrido J."/>
            <person name="Berbel C."/>
            <person name="Martinez-Blanch J.F."/>
            <person name="Alioto T."/>
            <person name="Claros M.G."/>
            <person name="Gagnaire P.A."/>
            <person name="Manchado M."/>
        </authorList>
    </citation>
    <scope>NUCLEOTIDE SEQUENCE [LARGE SCALE GENOMIC DNA]</scope>
    <source>
        <strain evidence="7">Sse05_10M</strain>
    </source>
</reference>
<sequence length="293" mass="33962">MEDSEETRLEGLLMCPVCQDIFNDPQQLPCGHSLCLECLDNMMHHASNSGLCCPDCRTHFGPDIKVKVQKSYALANIAEDFRQNRKRREQKRTAYCDCCPEKHTPAVRTCLKCEVSMCTEHVSGHVELPVFSGHPLVKPLSDLQERKCPQHEDEVLRYYCNTSRRYVCNMCALESKQHNLATEASTVLRRQLTEFMEQRFTLLQQQITENTDSVRKLREDIQREKLKTEPPAGKHLNSVTVVLLCLWFIVLYYAYNFSVENQALTEELDKQQNHVDQIYSDIAELLLKHPLKE</sequence>
<dbReference type="InterPro" id="IPR001841">
    <property type="entry name" value="Znf_RING"/>
</dbReference>
<accession>A0AAV6T3T2</accession>